<evidence type="ECO:0000313" key="3">
    <source>
        <dbReference type="Proteomes" id="UP000070160"/>
    </source>
</evidence>
<name>A0A134CLY4_9FIRM</name>
<dbReference type="Gene3D" id="3.30.420.140">
    <property type="entry name" value="YqgF/RNase H-like domain"/>
    <property type="match status" value="1"/>
</dbReference>
<dbReference type="STRING" id="1588748.HMPREF3182_00131"/>
<dbReference type="InterPro" id="IPR006641">
    <property type="entry name" value="YqgF/RNaseH-like_dom"/>
</dbReference>
<dbReference type="Proteomes" id="UP000070160">
    <property type="component" value="Unassembled WGS sequence"/>
</dbReference>
<keyword evidence="3" id="KW-1185">Reference proteome</keyword>
<evidence type="ECO:0000313" key="2">
    <source>
        <dbReference type="EMBL" id="KXB93213.1"/>
    </source>
</evidence>
<dbReference type="InterPro" id="IPR012337">
    <property type="entry name" value="RNaseH-like_sf"/>
</dbReference>
<dbReference type="EMBL" id="LSDT01000002">
    <property type="protein sequence ID" value="KXB93213.1"/>
    <property type="molecule type" value="Genomic_DNA"/>
</dbReference>
<reference evidence="3" key="1">
    <citation type="submission" date="2016-01" db="EMBL/GenBank/DDBJ databases">
        <authorList>
            <person name="Mitreva M."/>
            <person name="Pepin K.H."/>
            <person name="Mihindukulasuriya K.A."/>
            <person name="Fulton R."/>
            <person name="Fronick C."/>
            <person name="O'Laughlin M."/>
            <person name="Miner T."/>
            <person name="Herter B."/>
            <person name="Rosa B.A."/>
            <person name="Cordes M."/>
            <person name="Tomlinson C."/>
            <person name="Wollam A."/>
            <person name="Palsikar V.B."/>
            <person name="Mardis E.R."/>
            <person name="Wilson R.K."/>
        </authorList>
    </citation>
    <scope>NUCLEOTIDE SEQUENCE [LARGE SCALE GENOMIC DNA]</scope>
    <source>
        <strain evidence="3">KA00182</strain>
    </source>
</reference>
<sequence>MIVAIDPGSEKTGIAILRRDGTLVEKHIIPSASLAAVLTKLQVQYGFTHIAMGDGTCHKHLQGVVAAWLAKQIKTIAYALVDEKNTTVEGRRLYFRMTPRRGWRRVVPLCLQFPPVPVDDFVAWIIGQRYIQQQGENV</sequence>
<dbReference type="SUPFAM" id="SSF53098">
    <property type="entry name" value="Ribonuclease H-like"/>
    <property type="match status" value="1"/>
</dbReference>
<evidence type="ECO:0000259" key="1">
    <source>
        <dbReference type="SMART" id="SM00732"/>
    </source>
</evidence>
<comment type="caution">
    <text evidence="2">The sequence shown here is derived from an EMBL/GenBank/DDBJ whole genome shotgun (WGS) entry which is preliminary data.</text>
</comment>
<dbReference type="GO" id="GO:0006139">
    <property type="term" value="P:nucleobase-containing compound metabolic process"/>
    <property type="evidence" value="ECO:0007669"/>
    <property type="project" value="InterPro"/>
</dbReference>
<dbReference type="RefSeq" id="WP_062484903.1">
    <property type="nucleotide sequence ID" value="NZ_KQ960925.1"/>
</dbReference>
<accession>A0A134CLY4</accession>
<dbReference type="AlphaFoldDB" id="A0A134CLY4"/>
<dbReference type="SMART" id="SM00732">
    <property type="entry name" value="YqgFc"/>
    <property type="match status" value="1"/>
</dbReference>
<dbReference type="InterPro" id="IPR037027">
    <property type="entry name" value="YqgF/RNaseH-like_dom_sf"/>
</dbReference>
<dbReference type="PATRIC" id="fig|1588748.3.peg.127"/>
<organism evidence="2 3">
    <name type="scientific">Megasphaera hutchinsoni</name>
    <dbReference type="NCBI Taxonomy" id="1588748"/>
    <lineage>
        <taxon>Bacteria</taxon>
        <taxon>Bacillati</taxon>
        <taxon>Bacillota</taxon>
        <taxon>Negativicutes</taxon>
        <taxon>Veillonellales</taxon>
        <taxon>Veillonellaceae</taxon>
        <taxon>Megasphaera</taxon>
    </lineage>
</organism>
<proteinExistence type="predicted"/>
<protein>
    <recommendedName>
        <fullName evidence="1">YqgF/RNase H-like domain-containing protein</fullName>
    </recommendedName>
</protein>
<feature type="domain" description="YqgF/RNase H-like" evidence="1">
    <location>
        <begin position="1"/>
        <end position="90"/>
    </location>
</feature>
<gene>
    <name evidence="2" type="ORF">HMPREF3182_00131</name>
</gene>